<dbReference type="GO" id="GO:0006508">
    <property type="term" value="P:proteolysis"/>
    <property type="evidence" value="ECO:0007669"/>
    <property type="project" value="UniProtKB-KW"/>
</dbReference>
<keyword evidence="3" id="KW-1185">Reference proteome</keyword>
<protein>
    <submittedName>
        <fullName evidence="2">Serine protease</fullName>
    </submittedName>
</protein>
<dbReference type="AlphaFoldDB" id="A0A7X1NR95"/>
<proteinExistence type="predicted"/>
<evidence type="ECO:0000313" key="2">
    <source>
        <dbReference type="EMBL" id="MPY11432.1"/>
    </source>
</evidence>
<name>A0A7X1NR95_9MICC</name>
<dbReference type="PANTHER" id="PTHR43019:SF23">
    <property type="entry name" value="PROTEASE DO-LIKE 5, CHLOROPLASTIC"/>
    <property type="match status" value="1"/>
</dbReference>
<dbReference type="PRINTS" id="PR00834">
    <property type="entry name" value="PROTEASES2C"/>
</dbReference>
<dbReference type="GO" id="GO:0004252">
    <property type="term" value="F:serine-type endopeptidase activity"/>
    <property type="evidence" value="ECO:0007669"/>
    <property type="project" value="InterPro"/>
</dbReference>
<reference evidence="3" key="1">
    <citation type="submission" date="2019-07" db="EMBL/GenBank/DDBJ databases">
        <title>Arthrobacter KR32 sp. nov., isolated from mountain cheese made of cows milk.</title>
        <authorList>
            <person name="Flegler A."/>
        </authorList>
    </citation>
    <scope>NUCLEOTIDE SEQUENCE [LARGE SCALE GENOMIC DNA]</scope>
    <source>
        <strain evidence="3">KR32</strain>
    </source>
</reference>
<sequence>MTATSTPRTFLLIGPTALAVLGLTGCIVVGPTAADDPPPASPVAGDPGTGPSTSPPPPPPPPTTEPAAEVPAPSGPTTLPAPAAGPTTAPSSPAPATWPQTIEEVQSGVVQFSVTTCESSSTGSGFLIAPDLVVTAAHVVADASVIGISTAQGNTPASVLGINELADLALVQTSRPLDGHLFGFEPVDPPLGTDVAALGFPLGEPLGFTRGTVSGLDREINLGAGSVQNIIQTDAAVNPGNSGGPLLTQDGLVAGVVSAVGLNGDERAEGMAYAVSGFRAEAAAIEWQERPVPLDPVDCGNAPAPDEGFFPLSIASDHDQARNIGQALLLHGQGINVGAYGAAYNQFTPELQRSFGSRERWSAQLGSSYWRALDVTSVEGTGDALSADVRLLTEQDSDDGRLGQTCSDWLLRYSFAWNGEAWLISGSTLPSGDPVAC</sequence>
<dbReference type="InterPro" id="IPR001940">
    <property type="entry name" value="Peptidase_S1C"/>
</dbReference>
<keyword evidence="2" id="KW-0378">Hydrolase</keyword>
<comment type="caution">
    <text evidence="2">The sequence shown here is derived from an EMBL/GenBank/DDBJ whole genome shotgun (WGS) entry which is preliminary data.</text>
</comment>
<dbReference type="EMBL" id="VJXX01000004">
    <property type="protein sequence ID" value="MPY11432.1"/>
    <property type="molecule type" value="Genomic_DNA"/>
</dbReference>
<feature type="region of interest" description="Disordered" evidence="1">
    <location>
        <begin position="34"/>
        <end position="97"/>
    </location>
</feature>
<accession>A0A7X1NR95</accession>
<feature type="compositionally biased region" description="Low complexity" evidence="1">
    <location>
        <begin position="65"/>
        <end position="97"/>
    </location>
</feature>
<dbReference type="Proteomes" id="UP000326464">
    <property type="component" value="Unassembled WGS sequence"/>
</dbReference>
<dbReference type="OrthoDB" id="9766361at2"/>
<gene>
    <name evidence="2" type="ORF">FNH21_12010</name>
</gene>
<feature type="compositionally biased region" description="Low complexity" evidence="1">
    <location>
        <begin position="42"/>
        <end position="52"/>
    </location>
</feature>
<keyword evidence="2" id="KW-0645">Protease</keyword>
<dbReference type="Pfam" id="PF13365">
    <property type="entry name" value="Trypsin_2"/>
    <property type="match status" value="1"/>
</dbReference>
<evidence type="ECO:0000313" key="3">
    <source>
        <dbReference type="Proteomes" id="UP000326464"/>
    </source>
</evidence>
<evidence type="ECO:0000256" key="1">
    <source>
        <dbReference type="SAM" id="MobiDB-lite"/>
    </source>
</evidence>
<dbReference type="Gene3D" id="2.40.10.120">
    <property type="match status" value="1"/>
</dbReference>
<dbReference type="InterPro" id="IPR009003">
    <property type="entry name" value="Peptidase_S1_PA"/>
</dbReference>
<organism evidence="2 3">
    <name type="scientific">Arthrobacter bussei</name>
    <dbReference type="NCBI Taxonomy" id="2594179"/>
    <lineage>
        <taxon>Bacteria</taxon>
        <taxon>Bacillati</taxon>
        <taxon>Actinomycetota</taxon>
        <taxon>Actinomycetes</taxon>
        <taxon>Micrococcales</taxon>
        <taxon>Micrococcaceae</taxon>
        <taxon>Arthrobacter</taxon>
    </lineage>
</organism>
<dbReference type="RefSeq" id="WP_152815994.1">
    <property type="nucleotide sequence ID" value="NZ_VJXX01000004.1"/>
</dbReference>
<dbReference type="SUPFAM" id="SSF50494">
    <property type="entry name" value="Trypsin-like serine proteases"/>
    <property type="match status" value="1"/>
</dbReference>
<dbReference type="PANTHER" id="PTHR43019">
    <property type="entry name" value="SERINE ENDOPROTEASE DEGS"/>
    <property type="match status" value="1"/>
</dbReference>
<feature type="compositionally biased region" description="Pro residues" evidence="1">
    <location>
        <begin position="53"/>
        <end position="64"/>
    </location>
</feature>